<sequence length="298" mass="34362">MEGYDLDTAKLKIKTWSQNLQDKEDIKWKMLANVPNSPDRIRLGTILRTNPLNPKMQILTYHADEDGSYEEVSMRTHKKQYLKQSVQLTGLSTETWESVTEGISIIHRHMSRSFKDGMMLPWMHSEYQGYTCMDIPCRYFTAQRHLDPSSGIAFDKQVDPRGVLTRLQDDTWFHTADNVVNYYSVTEIGDQNAMYTRVNPAIFRIGDIVEVELAFMAIPTGDSCKLGLLLRAVALLDCSLSDAAAAQSRRDNPEKIRDIPRQITIKWSTRPEEDPEVHTRCQLARLDIRYNEPEEMET</sequence>
<organism evidence="1 2">
    <name type="scientific">Heliocybe sulcata</name>
    <dbReference type="NCBI Taxonomy" id="5364"/>
    <lineage>
        <taxon>Eukaryota</taxon>
        <taxon>Fungi</taxon>
        <taxon>Dikarya</taxon>
        <taxon>Basidiomycota</taxon>
        <taxon>Agaricomycotina</taxon>
        <taxon>Agaricomycetes</taxon>
        <taxon>Gloeophyllales</taxon>
        <taxon>Gloeophyllaceae</taxon>
        <taxon>Heliocybe</taxon>
    </lineage>
</organism>
<proteinExistence type="predicted"/>
<name>A0A5C3MUG4_9AGAM</name>
<keyword evidence="2" id="KW-1185">Reference proteome</keyword>
<dbReference type="AlphaFoldDB" id="A0A5C3MUG4"/>
<accession>A0A5C3MUG4</accession>
<gene>
    <name evidence="1" type="ORF">OE88DRAFT_1647017</name>
</gene>
<protein>
    <submittedName>
        <fullName evidence="1">Uncharacterized protein</fullName>
    </submittedName>
</protein>
<dbReference type="EMBL" id="ML213519">
    <property type="protein sequence ID" value="TFK48422.1"/>
    <property type="molecule type" value="Genomic_DNA"/>
</dbReference>
<reference evidence="1 2" key="1">
    <citation type="journal article" date="2019" name="Nat. Ecol. Evol.">
        <title>Megaphylogeny resolves global patterns of mushroom evolution.</title>
        <authorList>
            <person name="Varga T."/>
            <person name="Krizsan K."/>
            <person name="Foldi C."/>
            <person name="Dima B."/>
            <person name="Sanchez-Garcia M."/>
            <person name="Sanchez-Ramirez S."/>
            <person name="Szollosi G.J."/>
            <person name="Szarkandi J.G."/>
            <person name="Papp V."/>
            <person name="Albert L."/>
            <person name="Andreopoulos W."/>
            <person name="Angelini C."/>
            <person name="Antonin V."/>
            <person name="Barry K.W."/>
            <person name="Bougher N.L."/>
            <person name="Buchanan P."/>
            <person name="Buyck B."/>
            <person name="Bense V."/>
            <person name="Catcheside P."/>
            <person name="Chovatia M."/>
            <person name="Cooper J."/>
            <person name="Damon W."/>
            <person name="Desjardin D."/>
            <person name="Finy P."/>
            <person name="Geml J."/>
            <person name="Haridas S."/>
            <person name="Hughes K."/>
            <person name="Justo A."/>
            <person name="Karasinski D."/>
            <person name="Kautmanova I."/>
            <person name="Kiss B."/>
            <person name="Kocsube S."/>
            <person name="Kotiranta H."/>
            <person name="LaButti K.M."/>
            <person name="Lechner B.E."/>
            <person name="Liimatainen K."/>
            <person name="Lipzen A."/>
            <person name="Lukacs Z."/>
            <person name="Mihaltcheva S."/>
            <person name="Morgado L.N."/>
            <person name="Niskanen T."/>
            <person name="Noordeloos M.E."/>
            <person name="Ohm R.A."/>
            <person name="Ortiz-Santana B."/>
            <person name="Ovrebo C."/>
            <person name="Racz N."/>
            <person name="Riley R."/>
            <person name="Savchenko A."/>
            <person name="Shiryaev A."/>
            <person name="Soop K."/>
            <person name="Spirin V."/>
            <person name="Szebenyi C."/>
            <person name="Tomsovsky M."/>
            <person name="Tulloss R.E."/>
            <person name="Uehling J."/>
            <person name="Grigoriev I.V."/>
            <person name="Vagvolgyi C."/>
            <person name="Papp T."/>
            <person name="Martin F.M."/>
            <person name="Miettinen O."/>
            <person name="Hibbett D.S."/>
            <person name="Nagy L.G."/>
        </authorList>
    </citation>
    <scope>NUCLEOTIDE SEQUENCE [LARGE SCALE GENOMIC DNA]</scope>
    <source>
        <strain evidence="1 2">OMC1185</strain>
    </source>
</reference>
<evidence type="ECO:0000313" key="1">
    <source>
        <dbReference type="EMBL" id="TFK48422.1"/>
    </source>
</evidence>
<dbReference type="Proteomes" id="UP000305948">
    <property type="component" value="Unassembled WGS sequence"/>
</dbReference>
<evidence type="ECO:0000313" key="2">
    <source>
        <dbReference type="Proteomes" id="UP000305948"/>
    </source>
</evidence>
<dbReference type="OrthoDB" id="3269456at2759"/>